<name>A0A699JSM6_TANCI</name>
<dbReference type="InterPro" id="IPR000477">
    <property type="entry name" value="RT_dom"/>
</dbReference>
<gene>
    <name evidence="3" type="ORF">Tci_627156</name>
</gene>
<feature type="compositionally biased region" description="Basic and acidic residues" evidence="1">
    <location>
        <begin position="80"/>
        <end position="105"/>
    </location>
</feature>
<dbReference type="PANTHER" id="PTHR24559:SF427">
    <property type="entry name" value="RNA-DIRECTED DNA POLYMERASE"/>
    <property type="match status" value="1"/>
</dbReference>
<dbReference type="PANTHER" id="PTHR24559">
    <property type="entry name" value="TRANSPOSON TY3-I GAG-POL POLYPROTEIN"/>
    <property type="match status" value="1"/>
</dbReference>
<reference evidence="3" key="1">
    <citation type="journal article" date="2019" name="Sci. Rep.">
        <title>Draft genome of Tanacetum cinerariifolium, the natural source of mosquito coil.</title>
        <authorList>
            <person name="Yamashiro T."/>
            <person name="Shiraishi A."/>
            <person name="Satake H."/>
            <person name="Nakayama K."/>
        </authorList>
    </citation>
    <scope>NUCLEOTIDE SEQUENCE</scope>
</reference>
<dbReference type="AlphaFoldDB" id="A0A699JSM6"/>
<accession>A0A699JSM6</accession>
<dbReference type="EMBL" id="BKCJ010444138">
    <property type="protein sequence ID" value="GFA55184.1"/>
    <property type="molecule type" value="Genomic_DNA"/>
</dbReference>
<dbReference type="InterPro" id="IPR053134">
    <property type="entry name" value="RNA-dir_DNA_polymerase"/>
</dbReference>
<feature type="region of interest" description="Disordered" evidence="1">
    <location>
        <begin position="76"/>
        <end position="111"/>
    </location>
</feature>
<keyword evidence="3" id="KW-0548">Nucleotidyltransferase</keyword>
<dbReference type="InterPro" id="IPR043502">
    <property type="entry name" value="DNA/RNA_pol_sf"/>
</dbReference>
<evidence type="ECO:0000313" key="3">
    <source>
        <dbReference type="EMBL" id="GFA55184.1"/>
    </source>
</evidence>
<organism evidence="3">
    <name type="scientific">Tanacetum cinerariifolium</name>
    <name type="common">Dalmatian daisy</name>
    <name type="synonym">Chrysanthemum cinerariifolium</name>
    <dbReference type="NCBI Taxonomy" id="118510"/>
    <lineage>
        <taxon>Eukaryota</taxon>
        <taxon>Viridiplantae</taxon>
        <taxon>Streptophyta</taxon>
        <taxon>Embryophyta</taxon>
        <taxon>Tracheophyta</taxon>
        <taxon>Spermatophyta</taxon>
        <taxon>Magnoliopsida</taxon>
        <taxon>eudicotyledons</taxon>
        <taxon>Gunneridae</taxon>
        <taxon>Pentapetalae</taxon>
        <taxon>asterids</taxon>
        <taxon>campanulids</taxon>
        <taxon>Asterales</taxon>
        <taxon>Asteraceae</taxon>
        <taxon>Asteroideae</taxon>
        <taxon>Anthemideae</taxon>
        <taxon>Anthemidinae</taxon>
        <taxon>Tanacetum</taxon>
    </lineage>
</organism>
<keyword evidence="3" id="KW-0808">Transferase</keyword>
<feature type="domain" description="Reverse transcriptase" evidence="2">
    <location>
        <begin position="1"/>
        <end position="71"/>
    </location>
</feature>
<comment type="caution">
    <text evidence="3">The sequence shown here is derived from an EMBL/GenBank/DDBJ whole genome shotgun (WGS) entry which is preliminary data.</text>
</comment>
<sequence length="111" mass="13036">MPFRLTNAPAVFIDLMNRVCKPYLDKFVIVFINDILIYSKDVEEHKKHLMIILELLKKERLYAKFLKCDKSWAAPTTPTEVKENQEKDKIGSKPDKNEKRVEAETSLKQLQ</sequence>
<dbReference type="Gene3D" id="3.30.70.270">
    <property type="match status" value="1"/>
</dbReference>
<keyword evidence="3" id="KW-0695">RNA-directed DNA polymerase</keyword>
<evidence type="ECO:0000259" key="2">
    <source>
        <dbReference type="Pfam" id="PF00078"/>
    </source>
</evidence>
<dbReference type="InterPro" id="IPR043128">
    <property type="entry name" value="Rev_trsase/Diguanyl_cyclase"/>
</dbReference>
<dbReference type="SUPFAM" id="SSF56672">
    <property type="entry name" value="DNA/RNA polymerases"/>
    <property type="match status" value="1"/>
</dbReference>
<evidence type="ECO:0000256" key="1">
    <source>
        <dbReference type="SAM" id="MobiDB-lite"/>
    </source>
</evidence>
<protein>
    <submittedName>
        <fullName evidence="3">Putative reverse transcriptase domain-containing protein</fullName>
    </submittedName>
</protein>
<dbReference type="GO" id="GO:0003964">
    <property type="term" value="F:RNA-directed DNA polymerase activity"/>
    <property type="evidence" value="ECO:0007669"/>
    <property type="project" value="UniProtKB-KW"/>
</dbReference>
<dbReference type="Pfam" id="PF00078">
    <property type="entry name" value="RVT_1"/>
    <property type="match status" value="1"/>
</dbReference>
<proteinExistence type="predicted"/>